<dbReference type="GO" id="GO:0006108">
    <property type="term" value="P:malate metabolic process"/>
    <property type="evidence" value="ECO:0007669"/>
    <property type="project" value="TreeGrafter"/>
</dbReference>
<keyword evidence="6" id="KW-1185">Reference proteome</keyword>
<dbReference type="PRINTS" id="PR00149">
    <property type="entry name" value="FUMRATELYASE"/>
</dbReference>
<protein>
    <recommendedName>
        <fullName evidence="2">fumarate hydratase</fullName>
        <ecNumber evidence="2">4.2.1.2</ecNumber>
    </recommendedName>
</protein>
<dbReference type="InterPro" id="IPR000362">
    <property type="entry name" value="Fumarate_lyase_fam"/>
</dbReference>
<dbReference type="Gene3D" id="1.20.200.10">
    <property type="entry name" value="Fumarase/aspartase (Central domain)"/>
    <property type="match status" value="2"/>
</dbReference>
<feature type="domain" description="Fumarate lyase N-terminal" evidence="4">
    <location>
        <begin position="42"/>
        <end position="238"/>
    </location>
</feature>
<reference evidence="5" key="3">
    <citation type="journal article" date="2017" name="Nature">
        <title>Genome sequence of the progenitor of the wheat D genome Aegilops tauschii.</title>
        <authorList>
            <person name="Luo M.C."/>
            <person name="Gu Y.Q."/>
            <person name="Puiu D."/>
            <person name="Wang H."/>
            <person name="Twardziok S.O."/>
            <person name="Deal K.R."/>
            <person name="Huo N."/>
            <person name="Zhu T."/>
            <person name="Wang L."/>
            <person name="Wang Y."/>
            <person name="McGuire P.E."/>
            <person name="Liu S."/>
            <person name="Long H."/>
            <person name="Ramasamy R.K."/>
            <person name="Rodriguez J.C."/>
            <person name="Van S.L."/>
            <person name="Yuan L."/>
            <person name="Wang Z."/>
            <person name="Xia Z."/>
            <person name="Xiao L."/>
            <person name="Anderson O.D."/>
            <person name="Ouyang S."/>
            <person name="Liang Y."/>
            <person name="Zimin A.V."/>
            <person name="Pertea G."/>
            <person name="Qi P."/>
            <person name="Bennetzen J.L."/>
            <person name="Dai X."/>
            <person name="Dawson M.W."/>
            <person name="Muller H.G."/>
            <person name="Kugler K."/>
            <person name="Rivarola-Duarte L."/>
            <person name="Spannagl M."/>
            <person name="Mayer K.F.X."/>
            <person name="Lu F.H."/>
            <person name="Bevan M.W."/>
            <person name="Leroy P."/>
            <person name="Li P."/>
            <person name="You F.M."/>
            <person name="Sun Q."/>
            <person name="Liu Z."/>
            <person name="Lyons E."/>
            <person name="Wicker T."/>
            <person name="Salzberg S.L."/>
            <person name="Devos K.M."/>
            <person name="Dvorak J."/>
        </authorList>
    </citation>
    <scope>NUCLEOTIDE SEQUENCE [LARGE SCALE GENOMIC DNA]</scope>
    <source>
        <strain evidence="5">cv. AL8/78</strain>
    </source>
</reference>
<dbReference type="AlphaFoldDB" id="A0A453I4R7"/>
<proteinExistence type="inferred from homology"/>
<dbReference type="PANTHER" id="PTHR11444:SF1">
    <property type="entry name" value="FUMARATE HYDRATASE, MITOCHONDRIAL"/>
    <property type="match status" value="1"/>
</dbReference>
<dbReference type="GO" id="GO:0006106">
    <property type="term" value="P:fumarate metabolic process"/>
    <property type="evidence" value="ECO:0007669"/>
    <property type="project" value="InterPro"/>
</dbReference>
<dbReference type="InterPro" id="IPR008948">
    <property type="entry name" value="L-Aspartase-like"/>
</dbReference>
<feature type="transmembrane region" description="Helical" evidence="3">
    <location>
        <begin position="244"/>
        <end position="268"/>
    </location>
</feature>
<dbReference type="Pfam" id="PF00206">
    <property type="entry name" value="Lyase_1"/>
    <property type="match status" value="1"/>
</dbReference>
<dbReference type="Gramene" id="AET4Gv20446200.12">
    <property type="protein sequence ID" value="AET4Gv20446200.12"/>
    <property type="gene ID" value="AET4Gv20446200"/>
</dbReference>
<dbReference type="EC" id="4.2.1.2" evidence="2"/>
<dbReference type="PANTHER" id="PTHR11444">
    <property type="entry name" value="ASPARTATEAMMONIA/ARGININOSUCCINATE/ADENYLOSUCCINATE LYASE"/>
    <property type="match status" value="1"/>
</dbReference>
<keyword evidence="3" id="KW-0472">Membrane</keyword>
<name>A0A453I4R7_AEGTS</name>
<keyword evidence="3" id="KW-1133">Transmembrane helix</keyword>
<evidence type="ECO:0000313" key="5">
    <source>
        <dbReference type="EnsemblPlants" id="AET4Gv20446200.12"/>
    </source>
</evidence>
<dbReference type="Gene3D" id="1.10.275.10">
    <property type="entry name" value="Fumarase/aspartase (N-terminal domain)"/>
    <property type="match status" value="1"/>
</dbReference>
<evidence type="ECO:0000313" key="6">
    <source>
        <dbReference type="Proteomes" id="UP000015105"/>
    </source>
</evidence>
<keyword evidence="3" id="KW-0812">Transmembrane</keyword>
<evidence type="ECO:0000256" key="2">
    <source>
        <dbReference type="ARBA" id="ARBA00012921"/>
    </source>
</evidence>
<dbReference type="InterPro" id="IPR005677">
    <property type="entry name" value="Fum_hydII"/>
</dbReference>
<dbReference type="GO" id="GO:0004333">
    <property type="term" value="F:fumarate hydratase activity"/>
    <property type="evidence" value="ECO:0007669"/>
    <property type="project" value="UniProtKB-EC"/>
</dbReference>
<reference evidence="5" key="4">
    <citation type="submission" date="2019-03" db="UniProtKB">
        <authorList>
            <consortium name="EnsemblPlants"/>
        </authorList>
    </citation>
    <scope>IDENTIFICATION</scope>
</reference>
<evidence type="ECO:0000259" key="4">
    <source>
        <dbReference type="Pfam" id="PF00206"/>
    </source>
</evidence>
<reference evidence="6" key="2">
    <citation type="journal article" date="2017" name="Nat. Plants">
        <title>The Aegilops tauschii genome reveals multiple impacts of transposons.</title>
        <authorList>
            <person name="Zhao G."/>
            <person name="Zou C."/>
            <person name="Li K."/>
            <person name="Wang K."/>
            <person name="Li T."/>
            <person name="Gao L."/>
            <person name="Zhang X."/>
            <person name="Wang H."/>
            <person name="Yang Z."/>
            <person name="Liu X."/>
            <person name="Jiang W."/>
            <person name="Mao L."/>
            <person name="Kong X."/>
            <person name="Jiao Y."/>
            <person name="Jia J."/>
        </authorList>
    </citation>
    <scope>NUCLEOTIDE SEQUENCE [LARGE SCALE GENOMIC DNA]</scope>
    <source>
        <strain evidence="6">cv. AL8/78</strain>
    </source>
</reference>
<accession>A0A453I4R7</accession>
<sequence length="321" mass="35364">MAMVLRRLAGASGSPSAAALLLRPALTRPISTGFREERDTFGPIRVPNDKLWGAQTQRSLQNFDIGGERERMPVPIIRAFGVLKKCAAKVNMEYGLDPTIGKAIMQAAEEVAEGKLDDHFPLVIWQTGSGTQSNMNANEVIANRAAEILGHKRGDKFVHPNDHVNRSQSSNDTFPTVMHIAAAVEINSRFIPSLEQLHKSLHSKSDEFKDIIKIGRTHTQDATPLTLGQEFSGYATQVGILPTYIIALLITMHFTLLVSLIDCIALSLQVKYGIDRIACTLPRMYQLAQGGTAVGTGLNTKKGYLMSKLQLLWLRKQNYLS</sequence>
<comment type="similarity">
    <text evidence="1">Belongs to the class-II fumarase/aspartase family. Fumarase subfamily.</text>
</comment>
<dbReference type="GO" id="GO:0005739">
    <property type="term" value="C:mitochondrion"/>
    <property type="evidence" value="ECO:0007669"/>
    <property type="project" value="TreeGrafter"/>
</dbReference>
<dbReference type="FunFam" id="1.10.275.10:FF:000001">
    <property type="entry name" value="Fumarate hydratase, mitochondrial"/>
    <property type="match status" value="1"/>
</dbReference>
<dbReference type="GO" id="GO:0006099">
    <property type="term" value="P:tricarboxylic acid cycle"/>
    <property type="evidence" value="ECO:0007669"/>
    <property type="project" value="TreeGrafter"/>
</dbReference>
<reference evidence="5" key="5">
    <citation type="journal article" date="2021" name="G3 (Bethesda)">
        <title>Aegilops tauschii genome assembly Aet v5.0 features greater sequence contiguity and improved annotation.</title>
        <authorList>
            <person name="Wang L."/>
            <person name="Zhu T."/>
            <person name="Rodriguez J.C."/>
            <person name="Deal K.R."/>
            <person name="Dubcovsky J."/>
            <person name="McGuire P.E."/>
            <person name="Lux T."/>
            <person name="Spannagl M."/>
            <person name="Mayer K.F.X."/>
            <person name="Baldrich P."/>
            <person name="Meyers B.C."/>
            <person name="Huo N."/>
            <person name="Gu Y.Q."/>
            <person name="Zhou H."/>
            <person name="Devos K.M."/>
            <person name="Bennetzen J.L."/>
            <person name="Unver T."/>
            <person name="Budak H."/>
            <person name="Gulick P.J."/>
            <person name="Galiba G."/>
            <person name="Kalapos B."/>
            <person name="Nelson D.R."/>
            <person name="Li P."/>
            <person name="You F.M."/>
            <person name="Luo M.C."/>
            <person name="Dvorak J."/>
        </authorList>
    </citation>
    <scope>NUCLEOTIDE SEQUENCE [LARGE SCALE GENOMIC DNA]</scope>
    <source>
        <strain evidence="5">cv. AL8/78</strain>
    </source>
</reference>
<dbReference type="InterPro" id="IPR022761">
    <property type="entry name" value="Fumarate_lyase_N"/>
</dbReference>
<organism evidence="5 6">
    <name type="scientific">Aegilops tauschii subsp. strangulata</name>
    <name type="common">Goatgrass</name>
    <dbReference type="NCBI Taxonomy" id="200361"/>
    <lineage>
        <taxon>Eukaryota</taxon>
        <taxon>Viridiplantae</taxon>
        <taxon>Streptophyta</taxon>
        <taxon>Embryophyta</taxon>
        <taxon>Tracheophyta</taxon>
        <taxon>Spermatophyta</taxon>
        <taxon>Magnoliopsida</taxon>
        <taxon>Liliopsida</taxon>
        <taxon>Poales</taxon>
        <taxon>Poaceae</taxon>
        <taxon>BOP clade</taxon>
        <taxon>Pooideae</taxon>
        <taxon>Triticodae</taxon>
        <taxon>Triticeae</taxon>
        <taxon>Triticinae</taxon>
        <taxon>Aegilops</taxon>
    </lineage>
</organism>
<dbReference type="InterPro" id="IPR024083">
    <property type="entry name" value="Fumarase/histidase_N"/>
</dbReference>
<dbReference type="Proteomes" id="UP000015105">
    <property type="component" value="Chromosome 4D"/>
</dbReference>
<reference evidence="6" key="1">
    <citation type="journal article" date="2014" name="Science">
        <title>Ancient hybridizations among the ancestral genomes of bread wheat.</title>
        <authorList>
            <consortium name="International Wheat Genome Sequencing Consortium,"/>
            <person name="Marcussen T."/>
            <person name="Sandve S.R."/>
            <person name="Heier L."/>
            <person name="Spannagl M."/>
            <person name="Pfeifer M."/>
            <person name="Jakobsen K.S."/>
            <person name="Wulff B.B."/>
            <person name="Steuernagel B."/>
            <person name="Mayer K.F."/>
            <person name="Olsen O.A."/>
        </authorList>
    </citation>
    <scope>NUCLEOTIDE SEQUENCE [LARGE SCALE GENOMIC DNA]</scope>
    <source>
        <strain evidence="6">cv. AL8/78</strain>
    </source>
</reference>
<evidence type="ECO:0000256" key="3">
    <source>
        <dbReference type="SAM" id="Phobius"/>
    </source>
</evidence>
<evidence type="ECO:0000256" key="1">
    <source>
        <dbReference type="ARBA" id="ARBA00009084"/>
    </source>
</evidence>
<dbReference type="EnsemblPlants" id="AET4Gv20446200.12">
    <property type="protein sequence ID" value="AET4Gv20446200.12"/>
    <property type="gene ID" value="AET4Gv20446200"/>
</dbReference>
<dbReference type="SUPFAM" id="SSF48557">
    <property type="entry name" value="L-aspartase-like"/>
    <property type="match status" value="2"/>
</dbReference>